<feature type="domain" description="TonB-dependent receptor plug" evidence="15">
    <location>
        <begin position="52"/>
        <end position="155"/>
    </location>
</feature>
<gene>
    <name evidence="16" type="ORF">EZ315_03145</name>
</gene>
<organism evidence="16 17">
    <name type="scientific">Duncaniella freteri</name>
    <dbReference type="NCBI Taxonomy" id="2530391"/>
    <lineage>
        <taxon>Bacteria</taxon>
        <taxon>Pseudomonadati</taxon>
        <taxon>Bacteroidota</taxon>
        <taxon>Bacteroidia</taxon>
        <taxon>Bacteroidales</taxon>
        <taxon>Muribaculaceae</taxon>
        <taxon>Duncaniella</taxon>
    </lineage>
</organism>
<evidence type="ECO:0000256" key="5">
    <source>
        <dbReference type="ARBA" id="ARBA00022692"/>
    </source>
</evidence>
<dbReference type="Pfam" id="PF07715">
    <property type="entry name" value="Plug"/>
    <property type="match status" value="1"/>
</dbReference>
<dbReference type="GO" id="GO:0009279">
    <property type="term" value="C:cell outer membrane"/>
    <property type="evidence" value="ECO:0007669"/>
    <property type="project" value="UniProtKB-SubCell"/>
</dbReference>
<dbReference type="GO" id="GO:0006826">
    <property type="term" value="P:iron ion transport"/>
    <property type="evidence" value="ECO:0007669"/>
    <property type="project" value="UniProtKB-KW"/>
</dbReference>
<protein>
    <submittedName>
        <fullName evidence="16">TonB-dependent receptor</fullName>
    </submittedName>
</protein>
<dbReference type="InterPro" id="IPR036942">
    <property type="entry name" value="Beta-barrel_TonB_sf"/>
</dbReference>
<dbReference type="Proteomes" id="UP000297635">
    <property type="component" value="Unassembled WGS sequence"/>
</dbReference>
<evidence type="ECO:0000256" key="3">
    <source>
        <dbReference type="ARBA" id="ARBA00022452"/>
    </source>
</evidence>
<keyword evidence="4" id="KW-0410">Iron transport</keyword>
<dbReference type="Gene3D" id="2.40.170.20">
    <property type="entry name" value="TonB-dependent receptor, beta-barrel domain"/>
    <property type="match status" value="1"/>
</dbReference>
<keyword evidence="2 11" id="KW-0813">Transport</keyword>
<dbReference type="PROSITE" id="PS52016">
    <property type="entry name" value="TONB_DEPENDENT_REC_3"/>
    <property type="match status" value="1"/>
</dbReference>
<comment type="similarity">
    <text evidence="11 12">Belongs to the TonB-dependent receptor family.</text>
</comment>
<feature type="signal peptide" evidence="13">
    <location>
        <begin position="1"/>
        <end position="19"/>
    </location>
</feature>
<reference evidence="16 17" key="1">
    <citation type="submission" date="2019-02" db="EMBL/GenBank/DDBJ databases">
        <title>Isolation and identification of novel species under the genus Muribaculum.</title>
        <authorList>
            <person name="Miyake S."/>
            <person name="Ding Y."/>
            <person name="Low A."/>
            <person name="Soh M."/>
            <person name="Seedorf H."/>
        </authorList>
    </citation>
    <scope>NUCLEOTIDE SEQUENCE [LARGE SCALE GENOMIC DNA]</scope>
    <source>
        <strain evidence="16 17">TLL-A3</strain>
    </source>
</reference>
<keyword evidence="13" id="KW-0732">Signal</keyword>
<evidence type="ECO:0000256" key="4">
    <source>
        <dbReference type="ARBA" id="ARBA00022496"/>
    </source>
</evidence>
<keyword evidence="6" id="KW-0408">Iron</keyword>
<dbReference type="SUPFAM" id="SSF56935">
    <property type="entry name" value="Porins"/>
    <property type="match status" value="1"/>
</dbReference>
<evidence type="ECO:0000256" key="13">
    <source>
        <dbReference type="SAM" id="SignalP"/>
    </source>
</evidence>
<keyword evidence="3 11" id="KW-1134">Transmembrane beta strand</keyword>
<evidence type="ECO:0000256" key="6">
    <source>
        <dbReference type="ARBA" id="ARBA00023004"/>
    </source>
</evidence>
<evidence type="ECO:0000256" key="9">
    <source>
        <dbReference type="ARBA" id="ARBA00023136"/>
    </source>
</evidence>
<keyword evidence="5 11" id="KW-0812">Transmembrane</keyword>
<name>A0A4Z0V7H0_9BACT</name>
<dbReference type="InterPro" id="IPR000531">
    <property type="entry name" value="Beta-barrel_TonB"/>
</dbReference>
<keyword evidence="9 11" id="KW-0472">Membrane</keyword>
<evidence type="ECO:0000256" key="8">
    <source>
        <dbReference type="ARBA" id="ARBA00023077"/>
    </source>
</evidence>
<evidence type="ECO:0000256" key="11">
    <source>
        <dbReference type="PROSITE-ProRule" id="PRU01360"/>
    </source>
</evidence>
<keyword evidence="7" id="KW-0406">Ion transport</keyword>
<evidence type="ECO:0000259" key="15">
    <source>
        <dbReference type="Pfam" id="PF07715"/>
    </source>
</evidence>
<feature type="chain" id="PRO_5021412514" evidence="13">
    <location>
        <begin position="20"/>
        <end position="750"/>
    </location>
</feature>
<dbReference type="AlphaFoldDB" id="A0A4Z0V7H0"/>
<evidence type="ECO:0000256" key="10">
    <source>
        <dbReference type="ARBA" id="ARBA00023237"/>
    </source>
</evidence>
<comment type="subcellular location">
    <subcellularLocation>
        <location evidence="1 11">Cell outer membrane</location>
        <topology evidence="1 11">Multi-pass membrane protein</topology>
    </subcellularLocation>
</comment>
<dbReference type="InterPro" id="IPR012910">
    <property type="entry name" value="Plug_dom"/>
</dbReference>
<dbReference type="PANTHER" id="PTHR32552:SF81">
    <property type="entry name" value="TONB-DEPENDENT OUTER MEMBRANE RECEPTOR"/>
    <property type="match status" value="1"/>
</dbReference>
<evidence type="ECO:0000256" key="2">
    <source>
        <dbReference type="ARBA" id="ARBA00022448"/>
    </source>
</evidence>
<keyword evidence="16" id="KW-0675">Receptor</keyword>
<evidence type="ECO:0000313" key="17">
    <source>
        <dbReference type="Proteomes" id="UP000297635"/>
    </source>
</evidence>
<comment type="caution">
    <text evidence="16">The sequence shown here is derived from an EMBL/GenBank/DDBJ whole genome shotgun (WGS) entry which is preliminary data.</text>
</comment>
<evidence type="ECO:0000313" key="16">
    <source>
        <dbReference type="EMBL" id="TGG39745.1"/>
    </source>
</evidence>
<keyword evidence="17" id="KW-1185">Reference proteome</keyword>
<evidence type="ECO:0000259" key="14">
    <source>
        <dbReference type="Pfam" id="PF00593"/>
    </source>
</evidence>
<sequence>MRHILTTLILLSVMSGAKGAESPTNVTYAPADTSATPLGEVSVTAIKHSSSLMRQPVTVTTINQRQIERFNVSGMKGVSEIAPNFYMPDYGSRMTSSIYVRGIGTRIDQPAVGLNIDNIPYLNKNSYDFDMLDVERIEVLRGPQSTLYGRNTIAGLINVYTLSPLSYQGLRFMAEGSLPGAYRAGMGVYHKLAPRLGMSINGYASHTHGYFRNLHNGKHADGTTDFSGRWRTVWRPTDRLSIENVLSAGHSKQSGYPYAYVETGDINYNDTCFYRRTSVTDGLTVRWIGPHFSIASITGLQYLKDNMTLDQDFLPDSYFTLTQRQYDRSVTQDIVIRGNAGNYSWLAGVFGFYKHNRMTAPVTFKEDGIDRLILKNINSKLPEGMELRWNDDEFILGNDFRTPTKGIAVYHRSTLDLGKWTLSASLRFDYEQTALSYHSNVNTSATMYRMMGQAGMIPLLTQEIAIDDYGKLKKSFRELLPNVSVTYNMKNSAVFLSVAKGFKAGGFNTQMFSNILQSKMMAVAGHGEEADVDQYVSYKPETSWNYELGGHFSCDQGRVYSTFSAFFIDVRDQQVTVFPEGDGTGRMMANAGRTRSLGAELTLRYTPSARWRFDLAYGYTNATFRHFFDGHDDLSGKRVPYAPSNTLFLSAAYRMPVRSSMVEAISFCPTLRGTGSIYWDEMNIYRQPFYAELGASIRLEHSRYSLDLWGKNLTDTKFDVFRYESIGNNFFQRGKPLCAGITLRVHIDNI</sequence>
<dbReference type="EMBL" id="SJSA01000001">
    <property type="protein sequence ID" value="TGG39745.1"/>
    <property type="molecule type" value="Genomic_DNA"/>
</dbReference>
<proteinExistence type="inferred from homology"/>
<evidence type="ECO:0000256" key="7">
    <source>
        <dbReference type="ARBA" id="ARBA00023065"/>
    </source>
</evidence>
<dbReference type="InterPro" id="IPR039426">
    <property type="entry name" value="TonB-dep_rcpt-like"/>
</dbReference>
<keyword evidence="10 11" id="KW-0998">Cell outer membrane</keyword>
<evidence type="ECO:0000256" key="1">
    <source>
        <dbReference type="ARBA" id="ARBA00004571"/>
    </source>
</evidence>
<dbReference type="PANTHER" id="PTHR32552">
    <property type="entry name" value="FERRICHROME IRON RECEPTOR-RELATED"/>
    <property type="match status" value="1"/>
</dbReference>
<keyword evidence="8 12" id="KW-0798">TonB box</keyword>
<feature type="domain" description="TonB-dependent receptor-like beta-barrel" evidence="14">
    <location>
        <begin position="223"/>
        <end position="713"/>
    </location>
</feature>
<evidence type="ECO:0000256" key="12">
    <source>
        <dbReference type="RuleBase" id="RU003357"/>
    </source>
</evidence>
<dbReference type="GeneID" id="82148773"/>
<dbReference type="RefSeq" id="WP_135470539.1">
    <property type="nucleotide sequence ID" value="NZ_CASGTF010000007.1"/>
</dbReference>
<dbReference type="Pfam" id="PF00593">
    <property type="entry name" value="TonB_dep_Rec_b-barrel"/>
    <property type="match status" value="1"/>
</dbReference>
<accession>A0A4Z0V7H0</accession>